<dbReference type="Gene3D" id="3.30.1150.10">
    <property type="match status" value="1"/>
</dbReference>
<dbReference type="SUPFAM" id="SSF74653">
    <property type="entry name" value="TolA/TonB C-terminal domain"/>
    <property type="match status" value="1"/>
</dbReference>
<name>A0A1F5FF69_9BACT</name>
<proteinExistence type="predicted"/>
<evidence type="ECO:0000313" key="1">
    <source>
        <dbReference type="EMBL" id="OGD78279.1"/>
    </source>
</evidence>
<evidence type="ECO:0000313" key="2">
    <source>
        <dbReference type="Proteomes" id="UP000177187"/>
    </source>
</evidence>
<dbReference type="EMBL" id="MFAF01000042">
    <property type="protein sequence ID" value="OGD78279.1"/>
    <property type="molecule type" value="Genomic_DNA"/>
</dbReference>
<dbReference type="InterPro" id="IPR049806">
    <property type="entry name" value="MasK-like_C"/>
</dbReference>
<dbReference type="AlphaFoldDB" id="A0A1F5FF69"/>
<sequence length="256" mass="28528">MFAAICAALADTEIRVAQVADEEVISITGPAAESESRLPNRINAKIHDLSSRLRYVYQEYLDAGDRVEGSLVLRFTIQEDGYVCDVGVVEESLHNPDLVDSLVDKVSHWFFVPNRDEKHPGRVTCVYPFVFTNSVRYSPLEVRPLRDGAELHPRRRPYWIDKEINPQLGELEDIYDVYLLGNPKLTGTITFEFVIGGAGTVDRVDVLENTTGAVSLAGDVSKKISGWEFSSLEDTNSGHDVVVTYPIYFGSGRAED</sequence>
<organism evidence="1 2">
    <name type="scientific">Candidatus Coatesbacteria bacterium RBG_13_66_14</name>
    <dbReference type="NCBI Taxonomy" id="1817816"/>
    <lineage>
        <taxon>Bacteria</taxon>
        <taxon>Candidatus Coatesiibacteriota</taxon>
    </lineage>
</organism>
<accession>A0A1F5FF69</accession>
<dbReference type="NCBIfam" id="NF033768">
    <property type="entry name" value="myxo_SS_tail"/>
    <property type="match status" value="2"/>
</dbReference>
<dbReference type="Proteomes" id="UP000177187">
    <property type="component" value="Unassembled WGS sequence"/>
</dbReference>
<dbReference type="STRING" id="1817816.A2Y64_03300"/>
<gene>
    <name evidence="1" type="ORF">A2Y64_03300</name>
</gene>
<reference evidence="1 2" key="1">
    <citation type="journal article" date="2016" name="Nat. Commun.">
        <title>Thousands of microbial genomes shed light on interconnected biogeochemical processes in an aquifer system.</title>
        <authorList>
            <person name="Anantharaman K."/>
            <person name="Brown C.T."/>
            <person name="Hug L.A."/>
            <person name="Sharon I."/>
            <person name="Castelle C.J."/>
            <person name="Probst A.J."/>
            <person name="Thomas B.C."/>
            <person name="Singh A."/>
            <person name="Wilkins M.J."/>
            <person name="Karaoz U."/>
            <person name="Brodie E.L."/>
            <person name="Williams K.H."/>
            <person name="Hubbard S.S."/>
            <person name="Banfield J.F."/>
        </authorList>
    </citation>
    <scope>NUCLEOTIDE SEQUENCE [LARGE SCALE GENOMIC DNA]</scope>
</reference>
<protein>
    <submittedName>
        <fullName evidence="1">Uncharacterized protein</fullName>
    </submittedName>
</protein>
<comment type="caution">
    <text evidence="1">The sequence shown here is derived from an EMBL/GenBank/DDBJ whole genome shotgun (WGS) entry which is preliminary data.</text>
</comment>